<proteinExistence type="inferred from homology"/>
<dbReference type="RefSeq" id="WP_343331734.1">
    <property type="nucleotide sequence ID" value="NZ_JAPOHD010000007.1"/>
</dbReference>
<dbReference type="GO" id="GO:0045493">
    <property type="term" value="P:xylan catabolic process"/>
    <property type="evidence" value="ECO:0007669"/>
    <property type="project" value="InterPro"/>
</dbReference>
<keyword evidence="3 6" id="KW-0378">Hydrolase</keyword>
<dbReference type="SMART" id="SM01217">
    <property type="entry name" value="Fn3_like"/>
    <property type="match status" value="1"/>
</dbReference>
<dbReference type="GO" id="GO:0046556">
    <property type="term" value="F:alpha-L-arabinofuranosidase activity"/>
    <property type="evidence" value="ECO:0007669"/>
    <property type="project" value="TreeGrafter"/>
</dbReference>
<reference evidence="6" key="1">
    <citation type="submission" date="2022-11" db="EMBL/GenBank/DDBJ databases">
        <title>Marilongibacter aestuarii gen. nov., sp. nov., isolated from tidal flat sediment.</title>
        <authorList>
            <person name="Jiayan W."/>
        </authorList>
    </citation>
    <scope>NUCLEOTIDE SEQUENCE</scope>
    <source>
        <strain evidence="6">Z1-6</strain>
    </source>
</reference>
<comment type="caution">
    <text evidence="6">The sequence shown here is derived from an EMBL/GenBank/DDBJ whole genome shotgun (WGS) entry which is preliminary data.</text>
</comment>
<evidence type="ECO:0000256" key="1">
    <source>
        <dbReference type="ARBA" id="ARBA00005336"/>
    </source>
</evidence>
<dbReference type="Gene3D" id="3.40.50.1700">
    <property type="entry name" value="Glycoside hydrolase family 3 C-terminal domain"/>
    <property type="match status" value="1"/>
</dbReference>
<feature type="domain" description="Fibronectin type III-like" evidence="5">
    <location>
        <begin position="702"/>
        <end position="771"/>
    </location>
</feature>
<dbReference type="Pfam" id="PF14310">
    <property type="entry name" value="Fn3-like"/>
    <property type="match status" value="1"/>
</dbReference>
<dbReference type="Gene3D" id="2.60.40.10">
    <property type="entry name" value="Immunoglobulins"/>
    <property type="match status" value="1"/>
</dbReference>
<evidence type="ECO:0000256" key="3">
    <source>
        <dbReference type="ARBA" id="ARBA00022801"/>
    </source>
</evidence>
<feature type="chain" id="PRO_5040993439" evidence="4">
    <location>
        <begin position="22"/>
        <end position="784"/>
    </location>
</feature>
<dbReference type="Pfam" id="PF00933">
    <property type="entry name" value="Glyco_hydro_3"/>
    <property type="match status" value="1"/>
</dbReference>
<accession>A0A9X3J508</accession>
<dbReference type="GO" id="GO:0009044">
    <property type="term" value="F:xylan 1,4-beta-xylosidase activity"/>
    <property type="evidence" value="ECO:0007669"/>
    <property type="project" value="InterPro"/>
</dbReference>
<feature type="signal peptide" evidence="4">
    <location>
        <begin position="1"/>
        <end position="21"/>
    </location>
</feature>
<dbReference type="PANTHER" id="PTHR42721">
    <property type="entry name" value="SUGAR HYDROLASE-RELATED"/>
    <property type="match status" value="1"/>
</dbReference>
<dbReference type="GO" id="GO:0008422">
    <property type="term" value="F:beta-glucosidase activity"/>
    <property type="evidence" value="ECO:0007669"/>
    <property type="project" value="UniProtKB-ARBA"/>
</dbReference>
<dbReference type="InterPro" id="IPR026891">
    <property type="entry name" value="Fn3-like"/>
</dbReference>
<dbReference type="InterPro" id="IPR001764">
    <property type="entry name" value="Glyco_hydro_3_N"/>
</dbReference>
<sequence>MRHKIVLLLLTATVFCTTATAQKKYLPYQNPKLSIEERVNDLLLRMTLDEKIDQLSMKSLNQLKLDENGEVTVESLEKLFGGQSIGCLESPFIEHEKIAKYSEAADKYLREKTRLGIPGIQIAECLHGQMALGATIFPQAIGQGSTWNPELMHKMGEIISTEASLSGVDQALSPLFDLGRDPRYGRIEECYGEDAHLVSQMGIAFVKGMQGDPEVTKTRIPENRVMCTAKHFVGCGIPQAGIFIAPAVAGERELRSLHLKPFEDAVKKANIYSVMPGYHEVDGVPVHGSRWLLTDVLRKEWGFEGYVFSDYTAIQMMQSMHKTTGTKKETARKAITAGVDLEAPGRSVYGELKTLIENGELDESVVDISVKRILAAKFKTGMFDRPFNVSKKRGELIHTPEYVTHARKMAEESIVLLKNSDQLLPLDKNKIKSVAVIGPNAAQVQFGDYTVTKSNDYGVTLLQGIEQIAGDDVQINYARGCGITDLDKSGFEEAVAAANNSDAVVLAIGGTSLIYSGIGWGDDKPDKHNTCGEGLDRATLDPPGVQPELIRAIYETGKPVVLVMIHGRPYSIGWEKENIPAIVEAWYPGEQGGLAIANVLFGKVNPSGKLPVSVPRSAAHVPTVYDYKPSGRGYYHRRGTPENPGRDYVFSSPDPLFCFGHGLSYTSFEYSNLNIATKEIKEGEPVKVSVMIKNTGDRVGKEVVQLYLRDVVSSVTTPVKLLKGFQKIELQPGESEKIEFSVDYDELSLYNLEMHKVVEPGDFEVQIGSSSDDIRLEGKFMVVE</sequence>
<dbReference type="InterPro" id="IPR002772">
    <property type="entry name" value="Glyco_hydro_3_C"/>
</dbReference>
<keyword evidence="2 4" id="KW-0732">Signal</keyword>
<evidence type="ECO:0000313" key="7">
    <source>
        <dbReference type="Proteomes" id="UP001145087"/>
    </source>
</evidence>
<organism evidence="6 7">
    <name type="scientific">Draconibacterium aestuarii</name>
    <dbReference type="NCBI Taxonomy" id="2998507"/>
    <lineage>
        <taxon>Bacteria</taxon>
        <taxon>Pseudomonadati</taxon>
        <taxon>Bacteroidota</taxon>
        <taxon>Bacteroidia</taxon>
        <taxon>Marinilabiliales</taxon>
        <taxon>Prolixibacteraceae</taxon>
        <taxon>Draconibacterium</taxon>
    </lineage>
</organism>
<name>A0A9X3J508_9BACT</name>
<dbReference type="InterPro" id="IPR017853">
    <property type="entry name" value="GH"/>
</dbReference>
<dbReference type="GO" id="GO:0031222">
    <property type="term" value="P:arabinan catabolic process"/>
    <property type="evidence" value="ECO:0007669"/>
    <property type="project" value="TreeGrafter"/>
</dbReference>
<dbReference type="InterPro" id="IPR036962">
    <property type="entry name" value="Glyco_hydro_3_N_sf"/>
</dbReference>
<dbReference type="PANTHER" id="PTHR42721:SF3">
    <property type="entry name" value="BETA-D-XYLOSIDASE 5-RELATED"/>
    <property type="match status" value="1"/>
</dbReference>
<dbReference type="InterPro" id="IPR036881">
    <property type="entry name" value="Glyco_hydro_3_C_sf"/>
</dbReference>
<dbReference type="PRINTS" id="PR00133">
    <property type="entry name" value="GLHYDRLASE3"/>
</dbReference>
<dbReference type="InterPro" id="IPR013783">
    <property type="entry name" value="Ig-like_fold"/>
</dbReference>
<dbReference type="AlphaFoldDB" id="A0A9X3J508"/>
<evidence type="ECO:0000259" key="5">
    <source>
        <dbReference type="SMART" id="SM01217"/>
    </source>
</evidence>
<comment type="similarity">
    <text evidence="1">Belongs to the glycosyl hydrolase 3 family.</text>
</comment>
<dbReference type="FunFam" id="3.40.50.1700:FF:000009">
    <property type="entry name" value="Periplasmic beta-glucosidase"/>
    <property type="match status" value="1"/>
</dbReference>
<evidence type="ECO:0000256" key="4">
    <source>
        <dbReference type="SAM" id="SignalP"/>
    </source>
</evidence>
<dbReference type="SUPFAM" id="SSF51445">
    <property type="entry name" value="(Trans)glycosidases"/>
    <property type="match status" value="1"/>
</dbReference>
<dbReference type="Proteomes" id="UP001145087">
    <property type="component" value="Unassembled WGS sequence"/>
</dbReference>
<dbReference type="SUPFAM" id="SSF52279">
    <property type="entry name" value="Beta-D-glucan exohydrolase, C-terminal domain"/>
    <property type="match status" value="1"/>
</dbReference>
<dbReference type="Gene3D" id="3.20.20.300">
    <property type="entry name" value="Glycoside hydrolase, family 3, N-terminal domain"/>
    <property type="match status" value="1"/>
</dbReference>
<evidence type="ECO:0000313" key="6">
    <source>
        <dbReference type="EMBL" id="MCY1719397.1"/>
    </source>
</evidence>
<dbReference type="FunFam" id="2.60.40.10:FF:000495">
    <property type="entry name" value="Periplasmic beta-glucosidase"/>
    <property type="match status" value="1"/>
</dbReference>
<dbReference type="EMBL" id="JAPOHD010000007">
    <property type="protein sequence ID" value="MCY1719397.1"/>
    <property type="molecule type" value="Genomic_DNA"/>
</dbReference>
<dbReference type="Pfam" id="PF01915">
    <property type="entry name" value="Glyco_hydro_3_C"/>
    <property type="match status" value="1"/>
</dbReference>
<keyword evidence="7" id="KW-1185">Reference proteome</keyword>
<evidence type="ECO:0000256" key="2">
    <source>
        <dbReference type="ARBA" id="ARBA00022729"/>
    </source>
</evidence>
<protein>
    <submittedName>
        <fullName evidence="6">Glycoside hydrolase family 3 C-terminal domain-containing protein</fullName>
    </submittedName>
</protein>
<dbReference type="InterPro" id="IPR044993">
    <property type="entry name" value="BXL"/>
</dbReference>
<gene>
    <name evidence="6" type="ORF">OU798_03540</name>
</gene>